<protein>
    <submittedName>
        <fullName evidence="1">DUF3301 domain-containing protein</fullName>
    </submittedName>
</protein>
<dbReference type="EMBL" id="JADJMS010000021">
    <property type="protein sequence ID" value="MBK7415522.1"/>
    <property type="molecule type" value="Genomic_DNA"/>
</dbReference>
<comment type="caution">
    <text evidence="1">The sequence shown here is derived from an EMBL/GenBank/DDBJ whole genome shotgun (WGS) entry which is preliminary data.</text>
</comment>
<evidence type="ECO:0000313" key="2">
    <source>
        <dbReference type="Proteomes" id="UP000739411"/>
    </source>
</evidence>
<dbReference type="InterPro" id="IPR021732">
    <property type="entry name" value="DUF3301"/>
</dbReference>
<evidence type="ECO:0000313" key="1">
    <source>
        <dbReference type="EMBL" id="MBK7415522.1"/>
    </source>
</evidence>
<sequence length="113" mass="12900">MNFYELLVVILLVGGAWLWLDSLKAREIGIRAAQLACVEDNLQFLDETVAGRSLKLARDDEGRLKLRRIYEFEYSDTGDNRCSGSVTMLGHEVEFLHVRPHLFVIPNANQTLH</sequence>
<dbReference type="Pfam" id="PF11743">
    <property type="entry name" value="DUF3301"/>
    <property type="match status" value="1"/>
</dbReference>
<dbReference type="Proteomes" id="UP000739411">
    <property type="component" value="Unassembled WGS sequence"/>
</dbReference>
<accession>A0A935JXH7</accession>
<proteinExistence type="predicted"/>
<reference evidence="1 2" key="1">
    <citation type="submission" date="2020-10" db="EMBL/GenBank/DDBJ databases">
        <title>Connecting structure to function with the recovery of over 1000 high-quality activated sludge metagenome-assembled genomes encoding full-length rRNA genes using long-read sequencing.</title>
        <authorList>
            <person name="Singleton C.M."/>
            <person name="Petriglieri F."/>
            <person name="Kristensen J.M."/>
            <person name="Kirkegaard R.H."/>
            <person name="Michaelsen T.Y."/>
            <person name="Andersen M.H."/>
            <person name="Karst S.M."/>
            <person name="Dueholm M.S."/>
            <person name="Nielsen P.H."/>
            <person name="Albertsen M."/>
        </authorList>
    </citation>
    <scope>NUCLEOTIDE SEQUENCE [LARGE SCALE GENOMIC DNA]</scope>
    <source>
        <strain evidence="1">EsbW_18-Q3-R4-48_BATAC.463</strain>
    </source>
</reference>
<name>A0A935JXH7_9RHOO</name>
<organism evidence="1 2">
    <name type="scientific">Candidatus Dechloromonas phosphorivorans</name>
    <dbReference type="NCBI Taxonomy" id="2899244"/>
    <lineage>
        <taxon>Bacteria</taxon>
        <taxon>Pseudomonadati</taxon>
        <taxon>Pseudomonadota</taxon>
        <taxon>Betaproteobacteria</taxon>
        <taxon>Rhodocyclales</taxon>
        <taxon>Azonexaceae</taxon>
        <taxon>Dechloromonas</taxon>
    </lineage>
</organism>
<dbReference type="AlphaFoldDB" id="A0A935JXH7"/>
<gene>
    <name evidence="1" type="ORF">IPJ38_10840</name>
</gene>